<protein>
    <submittedName>
        <fullName evidence="2">Uncharacterized protein</fullName>
    </submittedName>
</protein>
<comment type="caution">
    <text evidence="2">The sequence shown here is derived from an EMBL/GenBank/DDBJ whole genome shotgun (WGS) entry which is preliminary data.</text>
</comment>
<gene>
    <name evidence="2" type="ORF">KL771_12460</name>
</gene>
<evidence type="ECO:0000313" key="2">
    <source>
        <dbReference type="EMBL" id="MBT9290277.1"/>
    </source>
</evidence>
<proteinExistence type="predicted"/>
<dbReference type="Proteomes" id="UP000766595">
    <property type="component" value="Unassembled WGS sequence"/>
</dbReference>
<evidence type="ECO:0000313" key="3">
    <source>
        <dbReference type="Proteomes" id="UP000766595"/>
    </source>
</evidence>
<evidence type="ECO:0000256" key="1">
    <source>
        <dbReference type="SAM" id="MobiDB-lite"/>
    </source>
</evidence>
<reference evidence="2 3" key="1">
    <citation type="submission" date="2021-06" db="EMBL/GenBank/DDBJ databases">
        <authorList>
            <person name="Grouzdev D.S."/>
            <person name="Koziaeva V."/>
        </authorList>
    </citation>
    <scope>NUCLEOTIDE SEQUENCE [LARGE SCALE GENOMIC DNA]</scope>
    <source>
        <strain evidence="2 3">22</strain>
    </source>
</reference>
<dbReference type="RefSeq" id="WP_261968875.1">
    <property type="nucleotide sequence ID" value="NZ_JAHHZF010000005.1"/>
</dbReference>
<sequence>MSSPGRPSHFDIATGRDLTGPEAGPQAEALVARLAMAAEIYPQWRIDSGPAAGRIVEVSLRDPLASDQVRIILGSDGAVITVSVTAEPSGWVRLAVERDGVEIARAHADRPYEEIELLPPDLEDAADPPGRIGKRIDWIMLSAAAWPILGALAGPDGFVVAAVVEA</sequence>
<organism evidence="2 3">
    <name type="scientific">Prosthecodimorpha staleyi</name>
    <dbReference type="NCBI Taxonomy" id="2840188"/>
    <lineage>
        <taxon>Bacteria</taxon>
        <taxon>Pseudomonadati</taxon>
        <taxon>Pseudomonadota</taxon>
        <taxon>Alphaproteobacteria</taxon>
        <taxon>Hyphomicrobiales</taxon>
        <taxon>Ancalomicrobiaceae</taxon>
        <taxon>Prosthecodimorpha</taxon>
    </lineage>
</organism>
<feature type="region of interest" description="Disordered" evidence="1">
    <location>
        <begin position="1"/>
        <end position="23"/>
    </location>
</feature>
<dbReference type="AlphaFoldDB" id="A0A947D8R0"/>
<keyword evidence="3" id="KW-1185">Reference proteome</keyword>
<accession>A0A947D8R0</accession>
<name>A0A947D8R0_9HYPH</name>
<dbReference type="EMBL" id="JAHHZF010000005">
    <property type="protein sequence ID" value="MBT9290277.1"/>
    <property type="molecule type" value="Genomic_DNA"/>
</dbReference>